<dbReference type="GO" id="GO:0006508">
    <property type="term" value="P:proteolysis"/>
    <property type="evidence" value="ECO:0007669"/>
    <property type="project" value="UniProtKB-KW"/>
</dbReference>
<evidence type="ECO:0000259" key="6">
    <source>
        <dbReference type="PROSITE" id="PS51935"/>
    </source>
</evidence>
<organism evidence="7 8">
    <name type="scientific">Mariniflexile litorale</name>
    <dbReference type="NCBI Taxonomy" id="3045158"/>
    <lineage>
        <taxon>Bacteria</taxon>
        <taxon>Pseudomonadati</taxon>
        <taxon>Bacteroidota</taxon>
        <taxon>Flavobacteriia</taxon>
        <taxon>Flavobacteriales</taxon>
        <taxon>Flavobacteriaceae</taxon>
        <taxon>Mariniflexile</taxon>
    </lineage>
</organism>
<keyword evidence="2" id="KW-0645">Protease</keyword>
<dbReference type="PANTHER" id="PTHR47360">
    <property type="entry name" value="MUREIN DD-ENDOPEPTIDASE MEPS/MUREIN LD-CARBOXYPEPTIDASE"/>
    <property type="match status" value="1"/>
</dbReference>
<dbReference type="InterPro" id="IPR052062">
    <property type="entry name" value="Murein_DD/LD_carboxypeptidase"/>
</dbReference>
<dbReference type="InterPro" id="IPR038765">
    <property type="entry name" value="Papain-like_cys_pep_sf"/>
</dbReference>
<comment type="similarity">
    <text evidence="1">Belongs to the peptidase C40 family.</text>
</comment>
<protein>
    <submittedName>
        <fullName evidence="7">C40 family peptidase</fullName>
    </submittedName>
</protein>
<dbReference type="SUPFAM" id="SSF54001">
    <property type="entry name" value="Cysteine proteinases"/>
    <property type="match status" value="1"/>
</dbReference>
<dbReference type="Pfam" id="PF00877">
    <property type="entry name" value="NLPC_P60"/>
    <property type="match status" value="1"/>
</dbReference>
<dbReference type="Proteomes" id="UP001224325">
    <property type="component" value="Chromosome"/>
</dbReference>
<feature type="domain" description="NlpC/P60" evidence="6">
    <location>
        <begin position="70"/>
        <end position="197"/>
    </location>
</feature>
<evidence type="ECO:0000256" key="5">
    <source>
        <dbReference type="ARBA" id="ARBA00022807"/>
    </source>
</evidence>
<gene>
    <name evidence="7" type="ORF">QLS71_010465</name>
</gene>
<accession>A0AAU7EBM0</accession>
<dbReference type="Gene3D" id="3.90.1720.10">
    <property type="entry name" value="endopeptidase domain like (from Nostoc punctiforme)"/>
    <property type="match status" value="1"/>
</dbReference>
<evidence type="ECO:0000313" key="8">
    <source>
        <dbReference type="Proteomes" id="UP001224325"/>
    </source>
</evidence>
<evidence type="ECO:0000256" key="2">
    <source>
        <dbReference type="ARBA" id="ARBA00022670"/>
    </source>
</evidence>
<keyword evidence="5" id="KW-0788">Thiol protease</keyword>
<proteinExistence type="inferred from homology"/>
<dbReference type="PANTHER" id="PTHR47360:SF1">
    <property type="entry name" value="ENDOPEPTIDASE NLPC-RELATED"/>
    <property type="match status" value="1"/>
</dbReference>
<evidence type="ECO:0000256" key="4">
    <source>
        <dbReference type="ARBA" id="ARBA00022801"/>
    </source>
</evidence>
<dbReference type="RefSeq" id="WP_308992922.1">
    <property type="nucleotide sequence ID" value="NZ_CP155618.1"/>
</dbReference>
<name>A0AAU7EBM0_9FLAO</name>
<evidence type="ECO:0000256" key="3">
    <source>
        <dbReference type="ARBA" id="ARBA00022729"/>
    </source>
</evidence>
<dbReference type="EMBL" id="CP155618">
    <property type="protein sequence ID" value="XBL12755.1"/>
    <property type="molecule type" value="Genomic_DNA"/>
</dbReference>
<keyword evidence="4" id="KW-0378">Hydrolase</keyword>
<keyword evidence="8" id="KW-1185">Reference proteome</keyword>
<reference evidence="7" key="1">
    <citation type="submission" date="2024-04" db="EMBL/GenBank/DDBJ databases">
        <title>Mariniflexile litorale, isolated from the shallow sediments of the Sea of Japan.</title>
        <authorList>
            <person name="Romanenko L."/>
            <person name="Isaeva M."/>
        </authorList>
    </citation>
    <scope>NUCLEOTIDE SEQUENCE [LARGE SCALE GENOMIC DNA]</scope>
    <source>
        <strain evidence="7">KMM 9835</strain>
    </source>
</reference>
<dbReference type="KEGG" id="mlil:QLS71_010465"/>
<evidence type="ECO:0000256" key="1">
    <source>
        <dbReference type="ARBA" id="ARBA00007074"/>
    </source>
</evidence>
<dbReference type="AlphaFoldDB" id="A0AAU7EBM0"/>
<dbReference type="InterPro" id="IPR000064">
    <property type="entry name" value="NLP_P60_dom"/>
</dbReference>
<evidence type="ECO:0000313" key="7">
    <source>
        <dbReference type="EMBL" id="XBL12755.1"/>
    </source>
</evidence>
<dbReference type="GO" id="GO:0008234">
    <property type="term" value="F:cysteine-type peptidase activity"/>
    <property type="evidence" value="ECO:0007669"/>
    <property type="project" value="UniProtKB-KW"/>
</dbReference>
<sequence length="197" mass="22390">MKFLKNIAIILLIISFCLTSCKSSKSIVVKKSNSSRTIIPKRNHDIHNDVYEARKDFDKKHESTVTRANNSKAFDIIDYAKQFSGVKYKFGGATRDGMDCSGLVFESFRAFNVILPRISRDMAKQGDKVSLKNTQEGDLLFFKTMNRRNDISHVGLVITNENGDIEFIHSTTRAGVIVSKLSENYWNNAFVEARRIL</sequence>
<dbReference type="PROSITE" id="PS51935">
    <property type="entry name" value="NLPC_P60"/>
    <property type="match status" value="1"/>
</dbReference>
<keyword evidence="3" id="KW-0732">Signal</keyword>